<sequence>CERCRYKIRSGARPARGPPTADDAKVHVQPINYFDVISSRRTPSRSRTRADPAPTPAPICPPPRAGTIRKPPRVDYIDKLFSSDQYPSFCVVFASSLVCVFSHGECRTPAWRIGKLPIDNSNIDDNKKIIKPKVKTSNDTERNK</sequence>
<evidence type="ECO:0000313" key="2">
    <source>
        <dbReference type="EMBL" id="SBR61780.1"/>
    </source>
</evidence>
<feature type="region of interest" description="Disordered" evidence="1">
    <location>
        <begin position="39"/>
        <end position="68"/>
    </location>
</feature>
<feature type="compositionally biased region" description="Pro residues" evidence="1">
    <location>
        <begin position="53"/>
        <end position="64"/>
    </location>
</feature>
<evidence type="ECO:0000256" key="1">
    <source>
        <dbReference type="SAM" id="MobiDB-lite"/>
    </source>
</evidence>
<accession>A0A1A8MY22</accession>
<protein>
    <submittedName>
        <fullName evidence="2">Desmoglein 3</fullName>
    </submittedName>
</protein>
<dbReference type="EMBL" id="HAEF01020621">
    <property type="protein sequence ID" value="SBR61780.1"/>
    <property type="molecule type" value="Transcribed_RNA"/>
</dbReference>
<proteinExistence type="predicted"/>
<reference evidence="2" key="1">
    <citation type="submission" date="2016-05" db="EMBL/GenBank/DDBJ databases">
        <authorList>
            <person name="Lavstsen T."/>
            <person name="Jespersen J.S."/>
        </authorList>
    </citation>
    <scope>NUCLEOTIDE SEQUENCE</scope>
    <source>
        <tissue evidence="2">Brain</tissue>
    </source>
</reference>
<organism evidence="2">
    <name type="scientific">Nothobranchius pienaari</name>
    <dbReference type="NCBI Taxonomy" id="704102"/>
    <lineage>
        <taxon>Eukaryota</taxon>
        <taxon>Metazoa</taxon>
        <taxon>Chordata</taxon>
        <taxon>Craniata</taxon>
        <taxon>Vertebrata</taxon>
        <taxon>Euteleostomi</taxon>
        <taxon>Actinopterygii</taxon>
        <taxon>Neopterygii</taxon>
        <taxon>Teleostei</taxon>
        <taxon>Neoteleostei</taxon>
        <taxon>Acanthomorphata</taxon>
        <taxon>Ovalentaria</taxon>
        <taxon>Atherinomorphae</taxon>
        <taxon>Cyprinodontiformes</taxon>
        <taxon>Nothobranchiidae</taxon>
        <taxon>Nothobranchius</taxon>
    </lineage>
</organism>
<feature type="non-terminal residue" evidence="2">
    <location>
        <position position="1"/>
    </location>
</feature>
<dbReference type="AlphaFoldDB" id="A0A1A8MY22"/>
<reference evidence="2" key="2">
    <citation type="submission" date="2016-06" db="EMBL/GenBank/DDBJ databases">
        <title>The genome of a short-lived fish provides insights into sex chromosome evolution and the genetic control of aging.</title>
        <authorList>
            <person name="Reichwald K."/>
            <person name="Felder M."/>
            <person name="Petzold A."/>
            <person name="Koch P."/>
            <person name="Groth M."/>
            <person name="Platzer M."/>
        </authorList>
    </citation>
    <scope>NUCLEOTIDE SEQUENCE</scope>
    <source>
        <tissue evidence="2">Brain</tissue>
    </source>
</reference>
<gene>
    <name evidence="2" type="primary">DSG3</name>
</gene>
<name>A0A1A8MY22_9TELE</name>